<sequence>MNNNIKLEDEPSTSPPGFEQMLDNMRAHLNNMHNELNELHHQRNISERFYATTLKNKDDEIAAHKDTIATTKALIDAHTATPNVHGTTVNSYHTQLGAKEAECTRLEIEKKDLLKAKELMGANITQLTKQNRLLNAKVSFLEAQAKDKRGYIITDDDSVARRIGELRSQLDGSTKRNIDIQCEKSELQSELQQVQAELTKTKKFIEQTLVNKVKLESTDNPVDKKPTLGPEGIRTNSTFSTKTTLPAKNSMPTKTTQPVRSARSPDPPERKLICQRCLGVYGDECDGTPNCSRCTAMGKPCVYNPCVDYHTSIAQVCNSRHCHFIHDEQEYTWSGSIRVELTGYEIRR</sequence>
<protein>
    <submittedName>
        <fullName evidence="3">Uncharacterized protein</fullName>
    </submittedName>
</protein>
<reference evidence="3" key="1">
    <citation type="journal article" date="2020" name="Stud. Mycol.">
        <title>101 Dothideomycetes genomes: a test case for predicting lifestyles and emergence of pathogens.</title>
        <authorList>
            <person name="Haridas S."/>
            <person name="Albert R."/>
            <person name="Binder M."/>
            <person name="Bloem J."/>
            <person name="Labutti K."/>
            <person name="Salamov A."/>
            <person name="Andreopoulos B."/>
            <person name="Baker S."/>
            <person name="Barry K."/>
            <person name="Bills G."/>
            <person name="Bluhm B."/>
            <person name="Cannon C."/>
            <person name="Castanera R."/>
            <person name="Culley D."/>
            <person name="Daum C."/>
            <person name="Ezra D."/>
            <person name="Gonzalez J."/>
            <person name="Henrissat B."/>
            <person name="Kuo A."/>
            <person name="Liang C."/>
            <person name="Lipzen A."/>
            <person name="Lutzoni F."/>
            <person name="Magnuson J."/>
            <person name="Mondo S."/>
            <person name="Nolan M."/>
            <person name="Ohm R."/>
            <person name="Pangilinan J."/>
            <person name="Park H.-J."/>
            <person name="Ramirez L."/>
            <person name="Alfaro M."/>
            <person name="Sun H."/>
            <person name="Tritt A."/>
            <person name="Yoshinaga Y."/>
            <person name="Zwiers L.-H."/>
            <person name="Turgeon B."/>
            <person name="Goodwin S."/>
            <person name="Spatafora J."/>
            <person name="Crous P."/>
            <person name="Grigoriev I."/>
        </authorList>
    </citation>
    <scope>NUCLEOTIDE SEQUENCE</scope>
    <source>
        <strain evidence="3">CBS 121167</strain>
    </source>
</reference>
<dbReference type="GeneID" id="54304220"/>
<accession>A0A6A6BB89</accession>
<feature type="region of interest" description="Disordered" evidence="2">
    <location>
        <begin position="218"/>
        <end position="267"/>
    </location>
</feature>
<evidence type="ECO:0000313" key="3">
    <source>
        <dbReference type="EMBL" id="KAF2140505.1"/>
    </source>
</evidence>
<dbReference type="RefSeq" id="XP_033396218.1">
    <property type="nucleotide sequence ID" value="XM_033546713.1"/>
</dbReference>
<organism evidence="3 4">
    <name type="scientific">Aplosporella prunicola CBS 121167</name>
    <dbReference type="NCBI Taxonomy" id="1176127"/>
    <lineage>
        <taxon>Eukaryota</taxon>
        <taxon>Fungi</taxon>
        <taxon>Dikarya</taxon>
        <taxon>Ascomycota</taxon>
        <taxon>Pezizomycotina</taxon>
        <taxon>Dothideomycetes</taxon>
        <taxon>Dothideomycetes incertae sedis</taxon>
        <taxon>Botryosphaeriales</taxon>
        <taxon>Aplosporellaceae</taxon>
        <taxon>Aplosporella</taxon>
    </lineage>
</organism>
<name>A0A6A6BB89_9PEZI</name>
<feature type="compositionally biased region" description="Polar residues" evidence="2">
    <location>
        <begin position="234"/>
        <end position="259"/>
    </location>
</feature>
<keyword evidence="4" id="KW-1185">Reference proteome</keyword>
<dbReference type="Proteomes" id="UP000799438">
    <property type="component" value="Unassembled WGS sequence"/>
</dbReference>
<evidence type="ECO:0000313" key="4">
    <source>
        <dbReference type="Proteomes" id="UP000799438"/>
    </source>
</evidence>
<proteinExistence type="predicted"/>
<evidence type="ECO:0000256" key="1">
    <source>
        <dbReference type="SAM" id="Coils"/>
    </source>
</evidence>
<feature type="coiled-coil region" evidence="1">
    <location>
        <begin position="96"/>
        <end position="144"/>
    </location>
</feature>
<dbReference type="EMBL" id="ML995489">
    <property type="protein sequence ID" value="KAF2140505.1"/>
    <property type="molecule type" value="Genomic_DNA"/>
</dbReference>
<keyword evidence="1" id="KW-0175">Coiled coil</keyword>
<feature type="coiled-coil region" evidence="1">
    <location>
        <begin position="177"/>
        <end position="204"/>
    </location>
</feature>
<evidence type="ECO:0000256" key="2">
    <source>
        <dbReference type="SAM" id="MobiDB-lite"/>
    </source>
</evidence>
<gene>
    <name evidence="3" type="ORF">K452DRAFT_47567</name>
</gene>
<dbReference type="AlphaFoldDB" id="A0A6A6BB89"/>